<organism evidence="1 2">
    <name type="scientific">Coprinellus micaceus</name>
    <name type="common">Glistening ink-cap mushroom</name>
    <name type="synonym">Coprinus micaceus</name>
    <dbReference type="NCBI Taxonomy" id="71717"/>
    <lineage>
        <taxon>Eukaryota</taxon>
        <taxon>Fungi</taxon>
        <taxon>Dikarya</taxon>
        <taxon>Basidiomycota</taxon>
        <taxon>Agaricomycotina</taxon>
        <taxon>Agaricomycetes</taxon>
        <taxon>Agaricomycetidae</taxon>
        <taxon>Agaricales</taxon>
        <taxon>Agaricineae</taxon>
        <taxon>Psathyrellaceae</taxon>
        <taxon>Coprinellus</taxon>
    </lineage>
</organism>
<dbReference type="EMBL" id="QPFP01000029">
    <property type="protein sequence ID" value="TEB28972.1"/>
    <property type="molecule type" value="Genomic_DNA"/>
</dbReference>
<comment type="caution">
    <text evidence="1">The sequence shown here is derived from an EMBL/GenBank/DDBJ whole genome shotgun (WGS) entry which is preliminary data.</text>
</comment>
<gene>
    <name evidence="1" type="ORF">FA13DRAFT_1735095</name>
</gene>
<proteinExistence type="predicted"/>
<name>A0A4Y7T5U4_COPMI</name>
<evidence type="ECO:0000313" key="2">
    <source>
        <dbReference type="Proteomes" id="UP000298030"/>
    </source>
</evidence>
<sequence>MPNLIIGAFTGKQQQVCGGNRATAQKVSPSDTHSRTSLSPILIASIVDTSETEDISKESRLWKDISGKTEPSGQTLSWF</sequence>
<protein>
    <submittedName>
        <fullName evidence="1">Uncharacterized protein</fullName>
    </submittedName>
</protein>
<evidence type="ECO:0000313" key="1">
    <source>
        <dbReference type="EMBL" id="TEB28972.1"/>
    </source>
</evidence>
<dbReference type="Proteomes" id="UP000298030">
    <property type="component" value="Unassembled WGS sequence"/>
</dbReference>
<accession>A0A4Y7T5U4</accession>
<reference evidence="1 2" key="1">
    <citation type="journal article" date="2019" name="Nat. Ecol. Evol.">
        <title>Megaphylogeny resolves global patterns of mushroom evolution.</title>
        <authorList>
            <person name="Varga T."/>
            <person name="Krizsan K."/>
            <person name="Foldi C."/>
            <person name="Dima B."/>
            <person name="Sanchez-Garcia M."/>
            <person name="Sanchez-Ramirez S."/>
            <person name="Szollosi G.J."/>
            <person name="Szarkandi J.G."/>
            <person name="Papp V."/>
            <person name="Albert L."/>
            <person name="Andreopoulos W."/>
            <person name="Angelini C."/>
            <person name="Antonin V."/>
            <person name="Barry K.W."/>
            <person name="Bougher N.L."/>
            <person name="Buchanan P."/>
            <person name="Buyck B."/>
            <person name="Bense V."/>
            <person name="Catcheside P."/>
            <person name="Chovatia M."/>
            <person name="Cooper J."/>
            <person name="Damon W."/>
            <person name="Desjardin D."/>
            <person name="Finy P."/>
            <person name="Geml J."/>
            <person name="Haridas S."/>
            <person name="Hughes K."/>
            <person name="Justo A."/>
            <person name="Karasinski D."/>
            <person name="Kautmanova I."/>
            <person name="Kiss B."/>
            <person name="Kocsube S."/>
            <person name="Kotiranta H."/>
            <person name="LaButti K.M."/>
            <person name="Lechner B.E."/>
            <person name="Liimatainen K."/>
            <person name="Lipzen A."/>
            <person name="Lukacs Z."/>
            <person name="Mihaltcheva S."/>
            <person name="Morgado L.N."/>
            <person name="Niskanen T."/>
            <person name="Noordeloos M.E."/>
            <person name="Ohm R.A."/>
            <person name="Ortiz-Santana B."/>
            <person name="Ovrebo C."/>
            <person name="Racz N."/>
            <person name="Riley R."/>
            <person name="Savchenko A."/>
            <person name="Shiryaev A."/>
            <person name="Soop K."/>
            <person name="Spirin V."/>
            <person name="Szebenyi C."/>
            <person name="Tomsovsky M."/>
            <person name="Tulloss R.E."/>
            <person name="Uehling J."/>
            <person name="Grigoriev I.V."/>
            <person name="Vagvolgyi C."/>
            <person name="Papp T."/>
            <person name="Martin F.M."/>
            <person name="Miettinen O."/>
            <person name="Hibbett D.S."/>
            <person name="Nagy L.G."/>
        </authorList>
    </citation>
    <scope>NUCLEOTIDE SEQUENCE [LARGE SCALE GENOMIC DNA]</scope>
    <source>
        <strain evidence="1 2">FP101781</strain>
    </source>
</reference>
<keyword evidence="2" id="KW-1185">Reference proteome</keyword>
<dbReference type="AlphaFoldDB" id="A0A4Y7T5U4"/>